<dbReference type="PANTHER" id="PTHR38697">
    <property type="entry name" value="NUCLEAR PORE COMPLEX PROTEIN SIMILAR TO S. CEREVISIAE NUP2 (EUROFUNG)"/>
    <property type="match status" value="1"/>
</dbReference>
<feature type="compositionally biased region" description="Basic and acidic residues" evidence="1">
    <location>
        <begin position="220"/>
        <end position="252"/>
    </location>
</feature>
<organism evidence="2 3">
    <name type="scientific">Zopfia rhizophila CBS 207.26</name>
    <dbReference type="NCBI Taxonomy" id="1314779"/>
    <lineage>
        <taxon>Eukaryota</taxon>
        <taxon>Fungi</taxon>
        <taxon>Dikarya</taxon>
        <taxon>Ascomycota</taxon>
        <taxon>Pezizomycotina</taxon>
        <taxon>Dothideomycetes</taxon>
        <taxon>Dothideomycetes incertae sedis</taxon>
        <taxon>Zopfiaceae</taxon>
        <taxon>Zopfia</taxon>
    </lineage>
</organism>
<reference evidence="2" key="1">
    <citation type="journal article" date="2020" name="Stud. Mycol.">
        <title>101 Dothideomycetes genomes: a test case for predicting lifestyles and emergence of pathogens.</title>
        <authorList>
            <person name="Haridas S."/>
            <person name="Albert R."/>
            <person name="Binder M."/>
            <person name="Bloem J."/>
            <person name="Labutti K."/>
            <person name="Salamov A."/>
            <person name="Andreopoulos B."/>
            <person name="Baker S."/>
            <person name="Barry K."/>
            <person name="Bills G."/>
            <person name="Bluhm B."/>
            <person name="Cannon C."/>
            <person name="Castanera R."/>
            <person name="Culley D."/>
            <person name="Daum C."/>
            <person name="Ezra D."/>
            <person name="Gonzalez J."/>
            <person name="Henrissat B."/>
            <person name="Kuo A."/>
            <person name="Liang C."/>
            <person name="Lipzen A."/>
            <person name="Lutzoni F."/>
            <person name="Magnuson J."/>
            <person name="Mondo S."/>
            <person name="Nolan M."/>
            <person name="Ohm R."/>
            <person name="Pangilinan J."/>
            <person name="Park H.-J."/>
            <person name="Ramirez L."/>
            <person name="Alfaro M."/>
            <person name="Sun H."/>
            <person name="Tritt A."/>
            <person name="Yoshinaga Y."/>
            <person name="Zwiers L.-H."/>
            <person name="Turgeon B."/>
            <person name="Goodwin S."/>
            <person name="Spatafora J."/>
            <person name="Crous P."/>
            <person name="Grigoriev I."/>
        </authorList>
    </citation>
    <scope>NUCLEOTIDE SEQUENCE</scope>
    <source>
        <strain evidence="2">CBS 207.26</strain>
    </source>
</reference>
<protein>
    <recommendedName>
        <fullName evidence="4">RanBD1 domain-containing protein</fullName>
    </recommendedName>
</protein>
<dbReference type="OrthoDB" id="10265837at2759"/>
<feature type="compositionally biased region" description="Low complexity" evidence="1">
    <location>
        <begin position="317"/>
        <end position="331"/>
    </location>
</feature>
<evidence type="ECO:0000313" key="2">
    <source>
        <dbReference type="EMBL" id="KAF2174884.1"/>
    </source>
</evidence>
<name>A0A6A6D611_9PEZI</name>
<keyword evidence="3" id="KW-1185">Reference proteome</keyword>
<feature type="compositionally biased region" description="Acidic residues" evidence="1">
    <location>
        <begin position="27"/>
        <end position="36"/>
    </location>
</feature>
<feature type="compositionally biased region" description="Basic and acidic residues" evidence="1">
    <location>
        <begin position="37"/>
        <end position="56"/>
    </location>
</feature>
<feature type="region of interest" description="Disordered" evidence="1">
    <location>
        <begin position="1"/>
        <end position="336"/>
    </location>
</feature>
<evidence type="ECO:0000256" key="1">
    <source>
        <dbReference type="SAM" id="MobiDB-lite"/>
    </source>
</evidence>
<evidence type="ECO:0000313" key="3">
    <source>
        <dbReference type="Proteomes" id="UP000800200"/>
    </source>
</evidence>
<dbReference type="InterPro" id="IPR053074">
    <property type="entry name" value="NPC_Nucleoporin"/>
</dbReference>
<proteinExistence type="predicted"/>
<dbReference type="AlphaFoldDB" id="A0A6A6D611"/>
<dbReference type="PANTHER" id="PTHR38697:SF1">
    <property type="entry name" value="NUCLEAR PORE COMPLEX PROTEIN SIMILAR TO S. CEREVISIAE NUP2 (EUROFUNG)"/>
    <property type="match status" value="1"/>
</dbReference>
<dbReference type="InterPro" id="IPR011993">
    <property type="entry name" value="PH-like_dom_sf"/>
</dbReference>
<evidence type="ECO:0008006" key="4">
    <source>
        <dbReference type="Google" id="ProtNLM"/>
    </source>
</evidence>
<feature type="compositionally biased region" description="Polar residues" evidence="1">
    <location>
        <begin position="365"/>
        <end position="385"/>
    </location>
</feature>
<dbReference type="Gene3D" id="2.30.29.30">
    <property type="entry name" value="Pleckstrin-homology domain (PH domain)/Phosphotyrosine-binding domain (PTB)"/>
    <property type="match status" value="1"/>
</dbReference>
<dbReference type="SUPFAM" id="SSF50729">
    <property type="entry name" value="PH domain-like"/>
    <property type="match status" value="1"/>
</dbReference>
<accession>A0A6A6D611</accession>
<feature type="region of interest" description="Disordered" evidence="1">
    <location>
        <begin position="365"/>
        <end position="407"/>
    </location>
</feature>
<feature type="compositionally biased region" description="Low complexity" evidence="1">
    <location>
        <begin position="159"/>
        <end position="171"/>
    </location>
</feature>
<dbReference type="EMBL" id="ML994761">
    <property type="protein sequence ID" value="KAF2174884.1"/>
    <property type="molecule type" value="Genomic_DNA"/>
</dbReference>
<sequence>MSQFAKGAKSAEELAAERKKKAKAAEYDSEEETEEEWSARYDAQEAEKKAEQEKKASGAPTFKLSAPSSNASSDAESGPKSVFGFPKPTASGASSNGLYGSRIGSPAPSTTGGASVFDSPHIGQTPASGNIFGHLPSGAESNGQDEESDEEEQEEEQSEQTGEQSQAEQTSDYAVPSSSSKRKFADSESDETLEETMRRRKQGRKSPSATEEGVSTPMPAKRDLFSRITRDPPAKDQSVSEKDEAEKDKSEEDAPSSDQSNGISKTPDKLYQPFDFSSASKGIGGASTGFNPSTSLGPVGGDQTYKQGSPIKFGQGVQNPVVNVQPSTPSPAELFGTPGAKFNFNTLGTTAPSFLTPSAGQSGVNSGVSSLFSSRAPTPSLSADETSGKESAAENENGEGDDPQLNLYKDLTPEEKEEWDILFHADAALAKHMVKEPDADGKDVKKWQNFARGPLWVLKNKNTGKALVRIRVSSGATPVNYFILPKVLSRPTGKMVFTPCTTKAGKPDSYYFAFRAPELAKEFSETYNGNLPS</sequence>
<dbReference type="Proteomes" id="UP000800200">
    <property type="component" value="Unassembled WGS sequence"/>
</dbReference>
<feature type="compositionally biased region" description="Acidic residues" evidence="1">
    <location>
        <begin position="143"/>
        <end position="158"/>
    </location>
</feature>
<feature type="compositionally biased region" description="Polar residues" evidence="1">
    <location>
        <begin position="66"/>
        <end position="75"/>
    </location>
</feature>
<gene>
    <name evidence="2" type="ORF">K469DRAFT_704000</name>
</gene>